<evidence type="ECO:0000313" key="3">
    <source>
        <dbReference type="Proteomes" id="UP001144280"/>
    </source>
</evidence>
<accession>A0ABQ5R7N1</accession>
<protein>
    <recommendedName>
        <fullName evidence="4">Glycosyl hydrolase family 98 putative carbohydrate-binding module domain-containing protein</fullName>
    </recommendedName>
</protein>
<reference evidence="2" key="1">
    <citation type="submission" date="2022-12" db="EMBL/GenBank/DDBJ databases">
        <title>New Phytohabitans aurantiacus sp. RD004123 nov., an actinomycete isolated from soil.</title>
        <authorList>
            <person name="Triningsih D.W."/>
            <person name="Harunari E."/>
            <person name="Igarashi Y."/>
        </authorList>
    </citation>
    <scope>NUCLEOTIDE SEQUENCE</scope>
    <source>
        <strain evidence="2">RD004123</strain>
    </source>
</reference>
<comment type="caution">
    <text evidence="2">The sequence shown here is derived from an EMBL/GenBank/DDBJ whole genome shotgun (WGS) entry which is preliminary data.</text>
</comment>
<gene>
    <name evidence="2" type="ORF">Pa4123_72620</name>
</gene>
<feature type="transmembrane region" description="Helical" evidence="1">
    <location>
        <begin position="28"/>
        <end position="50"/>
    </location>
</feature>
<keyword evidence="3" id="KW-1185">Reference proteome</keyword>
<name>A0ABQ5R7N1_9ACTN</name>
<evidence type="ECO:0008006" key="4">
    <source>
        <dbReference type="Google" id="ProtNLM"/>
    </source>
</evidence>
<organism evidence="2 3">
    <name type="scientific">Phytohabitans aurantiacus</name>
    <dbReference type="NCBI Taxonomy" id="3016789"/>
    <lineage>
        <taxon>Bacteria</taxon>
        <taxon>Bacillati</taxon>
        <taxon>Actinomycetota</taxon>
        <taxon>Actinomycetes</taxon>
        <taxon>Micromonosporales</taxon>
        <taxon>Micromonosporaceae</taxon>
    </lineage>
</organism>
<sequence>MGGGPDNERLSLESSRIEAARMRRAERIGIAIGVITLVTSSAIALAAWRWPQPVPEKPTPPPTTGAKPAPVKVEDATYLDALSPQSGAANLTKLPRELADESGYEHAIVVRCPTNQANDKVRSVNYLVRGRYLDFSATVRPYYEAEKDARTYVYALSGVKERDGTLTQRTRGTQFEATMTRPARLDAEVEGAEELTIQVRCEAPEGVIVLAGARLVNS</sequence>
<dbReference type="Proteomes" id="UP001144280">
    <property type="component" value="Unassembled WGS sequence"/>
</dbReference>
<keyword evidence="1" id="KW-0472">Membrane</keyword>
<evidence type="ECO:0000313" key="2">
    <source>
        <dbReference type="EMBL" id="GLI01985.1"/>
    </source>
</evidence>
<keyword evidence="1" id="KW-1133">Transmembrane helix</keyword>
<evidence type="ECO:0000256" key="1">
    <source>
        <dbReference type="SAM" id="Phobius"/>
    </source>
</evidence>
<proteinExistence type="predicted"/>
<keyword evidence="1" id="KW-0812">Transmembrane</keyword>
<dbReference type="EMBL" id="BSDI01000052">
    <property type="protein sequence ID" value="GLI01985.1"/>
    <property type="molecule type" value="Genomic_DNA"/>
</dbReference>